<dbReference type="OrthoDB" id="9781117at2"/>
<dbReference type="InterPro" id="IPR050259">
    <property type="entry name" value="SDR"/>
</dbReference>
<dbReference type="PANTHER" id="PTHR42879:SF2">
    <property type="entry name" value="3-OXOACYL-[ACYL-CARRIER-PROTEIN] REDUCTASE FABG"/>
    <property type="match status" value="1"/>
</dbReference>
<evidence type="ECO:0000313" key="4">
    <source>
        <dbReference type="Proteomes" id="UP000199155"/>
    </source>
</evidence>
<name>A0A1G9AVJ7_9ACTN</name>
<comment type="similarity">
    <text evidence="1 2">Belongs to the short-chain dehydrogenases/reductases (SDR) family.</text>
</comment>
<dbReference type="RefSeq" id="WP_093611257.1">
    <property type="nucleotide sequence ID" value="NZ_FNFF01000006.1"/>
</dbReference>
<keyword evidence="4" id="KW-1185">Reference proteome</keyword>
<proteinExistence type="inferred from homology"/>
<dbReference type="EMBL" id="FNFF01000006">
    <property type="protein sequence ID" value="SDK31233.1"/>
    <property type="molecule type" value="Genomic_DNA"/>
</dbReference>
<dbReference type="CDD" id="cd05233">
    <property type="entry name" value="SDR_c"/>
    <property type="match status" value="1"/>
</dbReference>
<accession>A0A1G9AVJ7</accession>
<evidence type="ECO:0000256" key="2">
    <source>
        <dbReference type="RuleBase" id="RU000363"/>
    </source>
</evidence>
<gene>
    <name evidence="3" type="ORF">SAMN05421806_106174</name>
</gene>
<sequence>MSDQTFQGTRALVTGAGRGFGYAIAERLLGEGAQVAVTGRDRARLAEAARRLRARGGTVLELPGDAKDPATMTATVARVAEEWGALDLLVDNAGVAGPGGPTWEIEAREWWSALEDNLLTTVASSCAAVESMLRTGGGRVVHISSEAGNGIWPFVSSYSVAKAGCIKFFENLAYELRGTRVEVYTLHPGILETGLTAQALTYRDDPDPWRRRCAAWFARQIHQGNTISLDDALDALTLLAAGRTDCPQGRFVTVADVLGAREDSGAA</sequence>
<dbReference type="AlphaFoldDB" id="A0A1G9AVJ7"/>
<evidence type="ECO:0000256" key="1">
    <source>
        <dbReference type="ARBA" id="ARBA00006484"/>
    </source>
</evidence>
<dbReference type="Pfam" id="PF00106">
    <property type="entry name" value="adh_short"/>
    <property type="match status" value="1"/>
</dbReference>
<evidence type="ECO:0000313" key="3">
    <source>
        <dbReference type="EMBL" id="SDK31233.1"/>
    </source>
</evidence>
<dbReference type="PRINTS" id="PR00080">
    <property type="entry name" value="SDRFAMILY"/>
</dbReference>
<dbReference type="Proteomes" id="UP000199155">
    <property type="component" value="Unassembled WGS sequence"/>
</dbReference>
<dbReference type="SUPFAM" id="SSF51735">
    <property type="entry name" value="NAD(P)-binding Rossmann-fold domains"/>
    <property type="match status" value="1"/>
</dbReference>
<reference evidence="3 4" key="1">
    <citation type="submission" date="2016-10" db="EMBL/GenBank/DDBJ databases">
        <authorList>
            <person name="de Groot N.N."/>
        </authorList>
    </citation>
    <scope>NUCLEOTIDE SEQUENCE [LARGE SCALE GENOMIC DNA]</scope>
    <source>
        <strain evidence="3 4">CGMCC 4.5727</strain>
    </source>
</reference>
<dbReference type="InterPro" id="IPR036291">
    <property type="entry name" value="NAD(P)-bd_dom_sf"/>
</dbReference>
<dbReference type="PRINTS" id="PR00081">
    <property type="entry name" value="GDHRDH"/>
</dbReference>
<dbReference type="STRING" id="417292.SAMN05421806_106174"/>
<protein>
    <submittedName>
        <fullName evidence="3">NADP-dependent 3-hydroxy acid dehydrogenase YdfG</fullName>
    </submittedName>
</protein>
<dbReference type="Gene3D" id="3.40.50.720">
    <property type="entry name" value="NAD(P)-binding Rossmann-like Domain"/>
    <property type="match status" value="1"/>
</dbReference>
<organism evidence="3 4">
    <name type="scientific">Streptomyces indicus</name>
    <dbReference type="NCBI Taxonomy" id="417292"/>
    <lineage>
        <taxon>Bacteria</taxon>
        <taxon>Bacillati</taxon>
        <taxon>Actinomycetota</taxon>
        <taxon>Actinomycetes</taxon>
        <taxon>Kitasatosporales</taxon>
        <taxon>Streptomycetaceae</taxon>
        <taxon>Streptomyces</taxon>
    </lineage>
</organism>
<dbReference type="PANTHER" id="PTHR42879">
    <property type="entry name" value="3-OXOACYL-(ACYL-CARRIER-PROTEIN) REDUCTASE"/>
    <property type="match status" value="1"/>
</dbReference>
<dbReference type="InterPro" id="IPR002347">
    <property type="entry name" value="SDR_fam"/>
</dbReference>